<dbReference type="AlphaFoldDB" id="A0A5C3MMJ7"/>
<evidence type="ECO:0000256" key="2">
    <source>
        <dbReference type="ARBA" id="ARBA00022490"/>
    </source>
</evidence>
<feature type="coiled-coil region" evidence="3">
    <location>
        <begin position="284"/>
        <end position="630"/>
    </location>
</feature>
<reference evidence="6 7" key="1">
    <citation type="journal article" date="2019" name="Nat. Ecol. Evol.">
        <title>Megaphylogeny resolves global patterns of mushroom evolution.</title>
        <authorList>
            <person name="Varga T."/>
            <person name="Krizsan K."/>
            <person name="Foldi C."/>
            <person name="Dima B."/>
            <person name="Sanchez-Garcia M."/>
            <person name="Sanchez-Ramirez S."/>
            <person name="Szollosi G.J."/>
            <person name="Szarkandi J.G."/>
            <person name="Papp V."/>
            <person name="Albert L."/>
            <person name="Andreopoulos W."/>
            <person name="Angelini C."/>
            <person name="Antonin V."/>
            <person name="Barry K.W."/>
            <person name="Bougher N.L."/>
            <person name="Buchanan P."/>
            <person name="Buyck B."/>
            <person name="Bense V."/>
            <person name="Catcheside P."/>
            <person name="Chovatia M."/>
            <person name="Cooper J."/>
            <person name="Damon W."/>
            <person name="Desjardin D."/>
            <person name="Finy P."/>
            <person name="Geml J."/>
            <person name="Haridas S."/>
            <person name="Hughes K."/>
            <person name="Justo A."/>
            <person name="Karasinski D."/>
            <person name="Kautmanova I."/>
            <person name="Kiss B."/>
            <person name="Kocsube S."/>
            <person name="Kotiranta H."/>
            <person name="LaButti K.M."/>
            <person name="Lechner B.E."/>
            <person name="Liimatainen K."/>
            <person name="Lipzen A."/>
            <person name="Lukacs Z."/>
            <person name="Mihaltcheva S."/>
            <person name="Morgado L.N."/>
            <person name="Niskanen T."/>
            <person name="Noordeloos M.E."/>
            <person name="Ohm R.A."/>
            <person name="Ortiz-Santana B."/>
            <person name="Ovrebo C."/>
            <person name="Racz N."/>
            <person name="Riley R."/>
            <person name="Savchenko A."/>
            <person name="Shiryaev A."/>
            <person name="Soop K."/>
            <person name="Spirin V."/>
            <person name="Szebenyi C."/>
            <person name="Tomsovsky M."/>
            <person name="Tulloss R.E."/>
            <person name="Uehling J."/>
            <person name="Grigoriev I.V."/>
            <person name="Vagvolgyi C."/>
            <person name="Papp T."/>
            <person name="Martin F.M."/>
            <person name="Miettinen O."/>
            <person name="Hibbett D.S."/>
            <person name="Nagy L.G."/>
        </authorList>
    </citation>
    <scope>NUCLEOTIDE SEQUENCE [LARGE SCALE GENOMIC DNA]</scope>
    <source>
        <strain evidence="6 7">OMC1185</strain>
    </source>
</reference>
<feature type="coiled-coil region" evidence="3">
    <location>
        <begin position="666"/>
        <end position="777"/>
    </location>
</feature>
<evidence type="ECO:0000256" key="1">
    <source>
        <dbReference type="ARBA" id="ARBA00004496"/>
    </source>
</evidence>
<proteinExistence type="predicted"/>
<dbReference type="GO" id="GO:0005737">
    <property type="term" value="C:cytoplasm"/>
    <property type="evidence" value="ECO:0007669"/>
    <property type="project" value="UniProtKB-SubCell"/>
</dbReference>
<sequence>MSAASNILGESSLQSLGTHPDLSLGSLNSSFSLPNRNGVRVPSAASGTTAVSRRSDEGTPVISRRNTGLRDGDDDAEMGVLDTPGREKKWGEDPETPLPGRSKRTRGSAKGVSNLTLRDQEKHIDQLKKDNFNLQLKVHFLEERLAQLAPDQMETALKQNINLKIEVQQHRMELKKLKKLVLEQTKELERLQKGGGAGSRSRELELEEKLEEREREIRELRRRKAIGLDDAKLREYEIKIAELEDTLMTRDYELESNKALLEDNQEEIFRLQSIASRNGDTSFDDAGESRRDRMTRRMEELEAQNEELRITVEDQDNLLAQREDEKEDLADMVESLRLQLEDLQQRREAEAIERSESRAMIFEEQREREMVEEDMNAVRDKLAAITIELQQREDELEMKNAEIEDLVVEHERDAQVLEEQWRGEVEEARALVEELRDVIAERDAESKELRMNIADYEANNEDMHARFEAALAHLEHESEEKDNEIEAANREIERLGQQVYNLEDEIEQLRADNERNAEDWAVERERLEATCVALKDVKIAAYKSEMQLKEEDAEHLVEEVEKLRAREDELAQHIESLVDELRRERESREDVQSQITAIQQEHDIELRQERRALEAKESALESALTDLSRTQSLLAQRDADLGAVQAALQKVENESKKTSESHTTAKFSMQLEVDRLKRDLERVEDELARARKELDSRDGKTRERDGVIDKLHAENRDLASQLAAQTQARLNVSEKLDALQAQAKSVETDGAAFKARVAELEQRLAKDQRALLAAEAQYRDQLTERNTLLLTIYQYMDKILGVDRTPKKGSQAETKPYTNFSVFHDNLITRLKQLSAIQLDFDKRCKEVEAKYMEKLTELKKQLDQRWKQIDKFEAGLKNYADAKAAWRRQMSVKEGELEGLKSSNSDLTAQLSKLKRPNDGESMEIRALRARATNAERRMTIAQNQLAQAEERLASTNQKQTVAGDRWEARVKEYEARLKAAEEKVKRERQGNKERIVELENQLESLKRQKELEAKRKKQLEDIIEANKIPPSPSK</sequence>
<feature type="compositionally biased region" description="Low complexity" evidence="4">
    <location>
        <begin position="22"/>
        <end position="33"/>
    </location>
</feature>
<name>A0A5C3MMJ7_9AGAM</name>
<feature type="region of interest" description="Disordered" evidence="4">
    <location>
        <begin position="1"/>
        <end position="114"/>
    </location>
</feature>
<organism evidence="6 7">
    <name type="scientific">Heliocybe sulcata</name>
    <dbReference type="NCBI Taxonomy" id="5364"/>
    <lineage>
        <taxon>Eukaryota</taxon>
        <taxon>Fungi</taxon>
        <taxon>Dikarya</taxon>
        <taxon>Basidiomycota</taxon>
        <taxon>Agaricomycotina</taxon>
        <taxon>Agaricomycetes</taxon>
        <taxon>Gloeophyllales</taxon>
        <taxon>Gloeophyllaceae</taxon>
        <taxon>Heliocybe</taxon>
    </lineage>
</organism>
<dbReference type="Pfam" id="PF07989">
    <property type="entry name" value="Cnn_1N"/>
    <property type="match status" value="1"/>
</dbReference>
<feature type="domain" description="Centrosomin N-terminal motif 1" evidence="5">
    <location>
        <begin position="116"/>
        <end position="189"/>
    </location>
</feature>
<evidence type="ECO:0000256" key="3">
    <source>
        <dbReference type="SAM" id="Coils"/>
    </source>
</evidence>
<dbReference type="EMBL" id="ML213535">
    <property type="protein sequence ID" value="TFK45915.1"/>
    <property type="molecule type" value="Genomic_DNA"/>
</dbReference>
<dbReference type="STRING" id="5364.A0A5C3MMJ7"/>
<evidence type="ECO:0000313" key="6">
    <source>
        <dbReference type="EMBL" id="TFK45915.1"/>
    </source>
</evidence>
<evidence type="ECO:0000313" key="7">
    <source>
        <dbReference type="Proteomes" id="UP000305948"/>
    </source>
</evidence>
<protein>
    <recommendedName>
        <fullName evidence="5">Centrosomin N-terminal motif 1 domain-containing protein</fullName>
    </recommendedName>
</protein>
<keyword evidence="3" id="KW-0175">Coiled coil</keyword>
<evidence type="ECO:0000256" key="4">
    <source>
        <dbReference type="SAM" id="MobiDB-lite"/>
    </source>
</evidence>
<accession>A0A5C3MMJ7</accession>
<dbReference type="Proteomes" id="UP000305948">
    <property type="component" value="Unassembled WGS sequence"/>
</dbReference>
<keyword evidence="7" id="KW-1185">Reference proteome</keyword>
<keyword evidence="2" id="KW-0963">Cytoplasm</keyword>
<comment type="subcellular location">
    <subcellularLocation>
        <location evidence="1">Cytoplasm</location>
    </subcellularLocation>
</comment>
<dbReference type="Gene3D" id="1.10.287.1490">
    <property type="match status" value="1"/>
</dbReference>
<feature type="coiled-coil region" evidence="3">
    <location>
        <begin position="919"/>
        <end position="1024"/>
    </location>
</feature>
<dbReference type="InterPro" id="IPR012943">
    <property type="entry name" value="Cnn_1N"/>
</dbReference>
<gene>
    <name evidence="6" type="ORF">OE88DRAFT_1668544</name>
</gene>
<dbReference type="GO" id="GO:0005815">
    <property type="term" value="C:microtubule organizing center"/>
    <property type="evidence" value="ECO:0007669"/>
    <property type="project" value="InterPro"/>
</dbReference>
<evidence type="ECO:0000259" key="5">
    <source>
        <dbReference type="Pfam" id="PF07989"/>
    </source>
</evidence>
<feature type="compositionally biased region" description="Polar residues" evidence="4">
    <location>
        <begin position="1"/>
        <end position="17"/>
    </location>
</feature>
<dbReference type="OrthoDB" id="10255000at2759"/>
<feature type="coiled-coil region" evidence="3">
    <location>
        <begin position="117"/>
        <end position="223"/>
    </location>
</feature>